<evidence type="ECO:0000256" key="10">
    <source>
        <dbReference type="ARBA" id="ARBA00024323"/>
    </source>
</evidence>
<dbReference type="SUPFAM" id="SSF69593">
    <property type="entry name" value="Glycerol-3-phosphate (1)-acyltransferase"/>
    <property type="match status" value="1"/>
</dbReference>
<comment type="caution">
    <text evidence="14">The sequence shown here is derived from an EMBL/GenBank/DDBJ whole genome shotgun (WGS) entry which is preliminary data.</text>
</comment>
<evidence type="ECO:0000313" key="14">
    <source>
        <dbReference type="EMBL" id="KAG2446923.1"/>
    </source>
</evidence>
<evidence type="ECO:0000259" key="13">
    <source>
        <dbReference type="SMART" id="SM00563"/>
    </source>
</evidence>
<keyword evidence="6" id="KW-0443">Lipid metabolism</keyword>
<dbReference type="GO" id="GO:0008374">
    <property type="term" value="F:O-acyltransferase activity"/>
    <property type="evidence" value="ECO:0007669"/>
    <property type="project" value="TreeGrafter"/>
</dbReference>
<name>A0A835WG82_9CHLO</name>
<dbReference type="OrthoDB" id="193467at2759"/>
<keyword evidence="9" id="KW-0012">Acyltransferase</keyword>
<reference evidence="14" key="1">
    <citation type="journal article" date="2020" name="bioRxiv">
        <title>Comparative genomics of Chlamydomonas.</title>
        <authorList>
            <person name="Craig R.J."/>
            <person name="Hasan A.R."/>
            <person name="Ness R.W."/>
            <person name="Keightley P.D."/>
        </authorList>
    </citation>
    <scope>NUCLEOTIDE SEQUENCE</scope>
    <source>
        <strain evidence="14">CCAP 11/173</strain>
    </source>
</reference>
<evidence type="ECO:0000256" key="7">
    <source>
        <dbReference type="ARBA" id="ARBA00023128"/>
    </source>
</evidence>
<keyword evidence="8" id="KW-0472">Membrane</keyword>
<keyword evidence="7" id="KW-0496">Mitochondrion</keyword>
<keyword evidence="4" id="KW-1000">Mitochondrion outer membrane</keyword>
<sequence>MLNVINTTTIHGQDRLIQAVEEQKANGRGLITVCNHTSMFDDPGVLSLLMPWHWLWSEPLTEKVRWSICAKEVCFKNELLRHFFLNGKTLPVERGKVGVYQPVVSIAAHTLAKGGWVHLFPEGRINYDGKLGPLRWGVGKLICEARQLNGGRDPALLPFYHSGMGEVLPITMDRLNVGRSVEVRVGEHIKVDDLTCNCDSPDMAVQQETWKAITARVRAALLELEAQCPTNPDQTDVAPKREPPPS</sequence>
<dbReference type="Pfam" id="PF01553">
    <property type="entry name" value="Acyltransferase"/>
    <property type="match status" value="1"/>
</dbReference>
<dbReference type="EMBL" id="JAEHOD010000024">
    <property type="protein sequence ID" value="KAG2446923.1"/>
    <property type="molecule type" value="Genomic_DNA"/>
</dbReference>
<gene>
    <name evidence="14" type="ORF">HYH02_008079</name>
</gene>
<evidence type="ECO:0000256" key="3">
    <source>
        <dbReference type="ARBA" id="ARBA00022679"/>
    </source>
</evidence>
<evidence type="ECO:0000256" key="12">
    <source>
        <dbReference type="RuleBase" id="RU365062"/>
    </source>
</evidence>
<evidence type="ECO:0000256" key="9">
    <source>
        <dbReference type="ARBA" id="ARBA00023315"/>
    </source>
</evidence>
<dbReference type="PRINTS" id="PR00979">
    <property type="entry name" value="TAFAZZIN"/>
</dbReference>
<protein>
    <recommendedName>
        <fullName evidence="12">Tafazzin family protein</fullName>
    </recommendedName>
</protein>
<evidence type="ECO:0000256" key="6">
    <source>
        <dbReference type="ARBA" id="ARBA00023098"/>
    </source>
</evidence>
<keyword evidence="15" id="KW-1185">Reference proteome</keyword>
<evidence type="ECO:0000256" key="4">
    <source>
        <dbReference type="ARBA" id="ARBA00022787"/>
    </source>
</evidence>
<dbReference type="InterPro" id="IPR002123">
    <property type="entry name" value="Plipid/glycerol_acylTrfase"/>
</dbReference>
<evidence type="ECO:0000256" key="5">
    <source>
        <dbReference type="ARBA" id="ARBA00022792"/>
    </source>
</evidence>
<evidence type="ECO:0000256" key="11">
    <source>
        <dbReference type="ARBA" id="ARBA00047906"/>
    </source>
</evidence>
<evidence type="ECO:0000256" key="2">
    <source>
        <dbReference type="ARBA" id="ARBA00010524"/>
    </source>
</evidence>
<dbReference type="CDD" id="cd07989">
    <property type="entry name" value="LPLAT_AGPAT-like"/>
    <property type="match status" value="1"/>
</dbReference>
<evidence type="ECO:0000313" key="15">
    <source>
        <dbReference type="Proteomes" id="UP000613740"/>
    </source>
</evidence>
<comment type="catalytic activity">
    <reaction evidence="11">
        <text>1'-[1,2-diacyl-sn-glycero-3-phospho],3'-[1-acyl-sn-glycero-3-phospho]-glycerol + a 1,2-diacyl-sn-glycero-3-phosphocholine = a cardiolipin + a 1-acyl-sn-glycero-3-phosphocholine</text>
        <dbReference type="Rhea" id="RHEA:33731"/>
        <dbReference type="ChEBI" id="CHEBI:57643"/>
        <dbReference type="ChEBI" id="CHEBI:58168"/>
        <dbReference type="ChEBI" id="CHEBI:62237"/>
        <dbReference type="ChEBI" id="CHEBI:64743"/>
    </reaction>
    <physiologicalReaction direction="left-to-right" evidence="11">
        <dbReference type="Rhea" id="RHEA:33732"/>
    </physiologicalReaction>
    <physiologicalReaction direction="right-to-left" evidence="11">
        <dbReference type="Rhea" id="RHEA:33733"/>
    </physiologicalReaction>
</comment>
<feature type="domain" description="Phospholipid/glycerol acyltransferase" evidence="13">
    <location>
        <begin position="30"/>
        <end position="164"/>
    </location>
</feature>
<dbReference type="PANTHER" id="PTHR12497">
    <property type="entry name" value="TAZ PROTEIN TAFAZZIN"/>
    <property type="match status" value="1"/>
</dbReference>
<dbReference type="GO" id="GO:0005741">
    <property type="term" value="C:mitochondrial outer membrane"/>
    <property type="evidence" value="ECO:0007669"/>
    <property type="project" value="UniProtKB-SubCell"/>
</dbReference>
<dbReference type="AlphaFoldDB" id="A0A835WG82"/>
<comment type="similarity">
    <text evidence="2 12">Belongs to the taffazin family.</text>
</comment>
<proteinExistence type="inferred from homology"/>
<evidence type="ECO:0000256" key="1">
    <source>
        <dbReference type="ARBA" id="ARBA00004137"/>
    </source>
</evidence>
<accession>A0A835WG82</accession>
<dbReference type="GO" id="GO:0006644">
    <property type="term" value="P:phospholipid metabolic process"/>
    <property type="evidence" value="ECO:0007669"/>
    <property type="project" value="InterPro"/>
</dbReference>
<keyword evidence="3" id="KW-0808">Transferase</keyword>
<comment type="subcellular location">
    <subcellularLocation>
        <location evidence="1">Mitochondrion inner membrane</location>
        <topology evidence="1">Peripheral membrane protein</topology>
        <orientation evidence="1">Intermembrane side</orientation>
    </subcellularLocation>
    <subcellularLocation>
        <location evidence="10">Mitochondrion outer membrane</location>
        <topology evidence="10">Peripheral membrane protein</topology>
        <orientation evidence="10">Intermembrane side</orientation>
    </subcellularLocation>
</comment>
<dbReference type="GO" id="GO:0005743">
    <property type="term" value="C:mitochondrial inner membrane"/>
    <property type="evidence" value="ECO:0007669"/>
    <property type="project" value="UniProtKB-SubCell"/>
</dbReference>
<keyword evidence="5" id="KW-0999">Mitochondrion inner membrane</keyword>
<organism evidence="14 15">
    <name type="scientific">Chlamydomonas schloesseri</name>
    <dbReference type="NCBI Taxonomy" id="2026947"/>
    <lineage>
        <taxon>Eukaryota</taxon>
        <taxon>Viridiplantae</taxon>
        <taxon>Chlorophyta</taxon>
        <taxon>core chlorophytes</taxon>
        <taxon>Chlorophyceae</taxon>
        <taxon>CS clade</taxon>
        <taxon>Chlamydomonadales</taxon>
        <taxon>Chlamydomonadaceae</taxon>
        <taxon>Chlamydomonas</taxon>
    </lineage>
</organism>
<dbReference type="InterPro" id="IPR000872">
    <property type="entry name" value="Tafazzin"/>
</dbReference>
<dbReference type="Proteomes" id="UP000613740">
    <property type="component" value="Unassembled WGS sequence"/>
</dbReference>
<evidence type="ECO:0000256" key="8">
    <source>
        <dbReference type="ARBA" id="ARBA00023136"/>
    </source>
</evidence>
<dbReference type="SMART" id="SM00563">
    <property type="entry name" value="PlsC"/>
    <property type="match status" value="1"/>
</dbReference>
<dbReference type="PANTHER" id="PTHR12497:SF0">
    <property type="entry name" value="TAFAZZIN"/>
    <property type="match status" value="1"/>
</dbReference>